<reference evidence="2" key="1">
    <citation type="submission" date="2023-03" db="EMBL/GenBank/DDBJ databases">
        <title>Massive genome expansion in bonnet fungi (Mycena s.s.) driven by repeated elements and novel gene families across ecological guilds.</title>
        <authorList>
            <consortium name="Lawrence Berkeley National Laboratory"/>
            <person name="Harder C.B."/>
            <person name="Miyauchi S."/>
            <person name="Viragh M."/>
            <person name="Kuo A."/>
            <person name="Thoen E."/>
            <person name="Andreopoulos B."/>
            <person name="Lu D."/>
            <person name="Skrede I."/>
            <person name="Drula E."/>
            <person name="Henrissat B."/>
            <person name="Morin E."/>
            <person name="Kohler A."/>
            <person name="Barry K."/>
            <person name="LaButti K."/>
            <person name="Morin E."/>
            <person name="Salamov A."/>
            <person name="Lipzen A."/>
            <person name="Mereny Z."/>
            <person name="Hegedus B."/>
            <person name="Baldrian P."/>
            <person name="Stursova M."/>
            <person name="Weitz H."/>
            <person name="Taylor A."/>
            <person name="Grigoriev I.V."/>
            <person name="Nagy L.G."/>
            <person name="Martin F."/>
            <person name="Kauserud H."/>
        </authorList>
    </citation>
    <scope>NUCLEOTIDE SEQUENCE</scope>
    <source>
        <strain evidence="2">CBHHK182m</strain>
    </source>
</reference>
<accession>A0AAD7HIQ6</accession>
<evidence type="ECO:0000256" key="1">
    <source>
        <dbReference type="SAM" id="MobiDB-lite"/>
    </source>
</evidence>
<keyword evidence="3" id="KW-1185">Reference proteome</keyword>
<sequence length="288" mass="31731">MEKRPSQWPPPTLFITGALRFTQYSLSLHILSSMSFTIRPSSKSIKSKGFRVQGQKGALKVNLATPFQLLLDVDSDSDPETPSPLSVCFDLQKPASSPLRTEWADSDDSDSSEEADFDSDHEDSQVIVIPFYSPFYTPPSAPDFKTTFDDLPSLPSASFESDSIAAQFHAELGHILPEQVQKDLFLIDEAALREMDDELFAAPMNAFIDVCLAQLRPPAPIPTQAQEESDDASASCPTYYLASYLDPQRYDDAVLPAAIRSLFHKRTLSAGLHVQASPAAARQITPFL</sequence>
<dbReference type="Proteomes" id="UP001215598">
    <property type="component" value="Unassembled WGS sequence"/>
</dbReference>
<dbReference type="EMBL" id="JARKIB010000229">
    <property type="protein sequence ID" value="KAJ7721477.1"/>
    <property type="molecule type" value="Genomic_DNA"/>
</dbReference>
<name>A0AAD7HIQ6_9AGAR</name>
<protein>
    <submittedName>
        <fullName evidence="2">Uncharacterized protein</fullName>
    </submittedName>
</protein>
<feature type="region of interest" description="Disordered" evidence="1">
    <location>
        <begin position="98"/>
        <end position="121"/>
    </location>
</feature>
<dbReference type="AlphaFoldDB" id="A0AAD7HIQ6"/>
<proteinExistence type="predicted"/>
<gene>
    <name evidence="2" type="ORF">B0H16DRAFT_1602484</name>
</gene>
<feature type="compositionally biased region" description="Acidic residues" evidence="1">
    <location>
        <begin position="104"/>
        <end position="121"/>
    </location>
</feature>
<evidence type="ECO:0000313" key="3">
    <source>
        <dbReference type="Proteomes" id="UP001215598"/>
    </source>
</evidence>
<comment type="caution">
    <text evidence="2">The sequence shown here is derived from an EMBL/GenBank/DDBJ whole genome shotgun (WGS) entry which is preliminary data.</text>
</comment>
<evidence type="ECO:0000313" key="2">
    <source>
        <dbReference type="EMBL" id="KAJ7721477.1"/>
    </source>
</evidence>
<organism evidence="2 3">
    <name type="scientific">Mycena metata</name>
    <dbReference type="NCBI Taxonomy" id="1033252"/>
    <lineage>
        <taxon>Eukaryota</taxon>
        <taxon>Fungi</taxon>
        <taxon>Dikarya</taxon>
        <taxon>Basidiomycota</taxon>
        <taxon>Agaricomycotina</taxon>
        <taxon>Agaricomycetes</taxon>
        <taxon>Agaricomycetidae</taxon>
        <taxon>Agaricales</taxon>
        <taxon>Marasmiineae</taxon>
        <taxon>Mycenaceae</taxon>
        <taxon>Mycena</taxon>
    </lineage>
</organism>